<evidence type="ECO:0000256" key="9">
    <source>
        <dbReference type="ARBA" id="ARBA00022741"/>
    </source>
</evidence>
<name>A0A0B3BWH9_9PSED</name>
<evidence type="ECO:0000256" key="3">
    <source>
        <dbReference type="ARBA" id="ARBA00004533"/>
    </source>
</evidence>
<dbReference type="InterPro" id="IPR009050">
    <property type="entry name" value="Globin-like_sf"/>
</dbReference>
<keyword evidence="10" id="KW-0460">Magnesium</keyword>
<dbReference type="Gene3D" id="1.10.490.10">
    <property type="entry name" value="Globins"/>
    <property type="match status" value="1"/>
</dbReference>
<dbReference type="GO" id="GO:1902201">
    <property type="term" value="P:negative regulation of bacterial-type flagellum-dependent cell motility"/>
    <property type="evidence" value="ECO:0007669"/>
    <property type="project" value="TreeGrafter"/>
</dbReference>
<evidence type="ECO:0000256" key="6">
    <source>
        <dbReference type="ARBA" id="ARBA00022617"/>
    </source>
</evidence>
<dbReference type="SUPFAM" id="SSF55073">
    <property type="entry name" value="Nucleotide cyclase"/>
    <property type="match status" value="1"/>
</dbReference>
<keyword evidence="7" id="KW-0808">Transferase</keyword>
<dbReference type="GO" id="GO:0043709">
    <property type="term" value="P:cell adhesion involved in single-species biofilm formation"/>
    <property type="evidence" value="ECO:0007669"/>
    <property type="project" value="TreeGrafter"/>
</dbReference>
<dbReference type="PANTHER" id="PTHR45138:SF9">
    <property type="entry name" value="DIGUANYLATE CYCLASE DGCM-RELATED"/>
    <property type="match status" value="1"/>
</dbReference>
<dbReference type="InterPro" id="IPR048442">
    <property type="entry name" value="DosC_2nd"/>
</dbReference>
<dbReference type="STRING" id="706570.PT85_14680"/>
<dbReference type="PANTHER" id="PTHR45138">
    <property type="entry name" value="REGULATORY COMPONENTS OF SENSORY TRANSDUCTION SYSTEM"/>
    <property type="match status" value="1"/>
</dbReference>
<accession>A0A0B2D0W2</accession>
<evidence type="ECO:0000256" key="4">
    <source>
        <dbReference type="ARBA" id="ARBA00012528"/>
    </source>
</evidence>
<keyword evidence="8" id="KW-0479">Metal-binding</keyword>
<dbReference type="InterPro" id="IPR012292">
    <property type="entry name" value="Globin/Proto"/>
</dbReference>
<evidence type="ECO:0000256" key="1">
    <source>
        <dbReference type="ARBA" id="ARBA00001946"/>
    </source>
</evidence>
<dbReference type="InterPro" id="IPR044398">
    <property type="entry name" value="Globin-sensor_dom"/>
</dbReference>
<keyword evidence="11" id="KW-0408">Iron</keyword>
<dbReference type="NCBIfam" id="TIGR00254">
    <property type="entry name" value="GGDEF"/>
    <property type="match status" value="1"/>
</dbReference>
<accession>A0A0B3BWH9</accession>
<evidence type="ECO:0000313" key="18">
    <source>
        <dbReference type="Proteomes" id="UP000186079"/>
    </source>
</evidence>
<dbReference type="CDD" id="cd01949">
    <property type="entry name" value="GGDEF"/>
    <property type="match status" value="1"/>
</dbReference>
<dbReference type="Gene3D" id="3.30.70.270">
    <property type="match status" value="1"/>
</dbReference>
<dbReference type="GO" id="GO:0005886">
    <property type="term" value="C:plasma membrane"/>
    <property type="evidence" value="ECO:0007669"/>
    <property type="project" value="UniProtKB-SubCell"/>
</dbReference>
<gene>
    <name evidence="15" type="ORF">PT85_14680</name>
    <name evidence="16" type="ORF">SAMN05421672_105116</name>
</gene>
<dbReference type="GO" id="GO:0020037">
    <property type="term" value="F:heme binding"/>
    <property type="evidence" value="ECO:0007669"/>
    <property type="project" value="InterPro"/>
</dbReference>
<dbReference type="EC" id="2.7.7.65" evidence="4"/>
<evidence type="ECO:0000259" key="14">
    <source>
        <dbReference type="PROSITE" id="PS50887"/>
    </source>
</evidence>
<dbReference type="InterPro" id="IPR029787">
    <property type="entry name" value="Nucleotide_cyclase"/>
</dbReference>
<keyword evidence="17" id="KW-1185">Reference proteome</keyword>
<dbReference type="SUPFAM" id="SSF46458">
    <property type="entry name" value="Globin-like"/>
    <property type="match status" value="1"/>
</dbReference>
<evidence type="ECO:0000256" key="12">
    <source>
        <dbReference type="ARBA" id="ARBA00029839"/>
    </source>
</evidence>
<dbReference type="Proteomes" id="UP000186079">
    <property type="component" value="Unassembled WGS sequence"/>
</dbReference>
<proteinExistence type="predicted"/>
<dbReference type="EMBL" id="FTMC01000005">
    <property type="protein sequence ID" value="SIQ34039.1"/>
    <property type="molecule type" value="Genomic_DNA"/>
</dbReference>
<dbReference type="InterPro" id="IPR000160">
    <property type="entry name" value="GGDEF_dom"/>
</dbReference>
<comment type="subcellular location">
    <subcellularLocation>
        <location evidence="3">Cell inner membrane</location>
    </subcellularLocation>
</comment>
<dbReference type="GO" id="GO:0046872">
    <property type="term" value="F:metal ion binding"/>
    <property type="evidence" value="ECO:0007669"/>
    <property type="project" value="UniProtKB-KW"/>
</dbReference>
<feature type="domain" description="GGDEF" evidence="14">
    <location>
        <begin position="322"/>
        <end position="454"/>
    </location>
</feature>
<comment type="catalytic activity">
    <reaction evidence="13">
        <text>2 GTP = 3',3'-c-di-GMP + 2 diphosphate</text>
        <dbReference type="Rhea" id="RHEA:24898"/>
        <dbReference type="ChEBI" id="CHEBI:33019"/>
        <dbReference type="ChEBI" id="CHEBI:37565"/>
        <dbReference type="ChEBI" id="CHEBI:58805"/>
        <dbReference type="EC" id="2.7.7.65"/>
    </reaction>
</comment>
<dbReference type="UniPathway" id="UPA00599"/>
<reference evidence="16 18" key="2">
    <citation type="submission" date="2017-01" db="EMBL/GenBank/DDBJ databases">
        <authorList>
            <person name="Mah S.A."/>
            <person name="Swanson W.J."/>
            <person name="Moy G.W."/>
            <person name="Vacquier V.D."/>
        </authorList>
    </citation>
    <scope>NUCLEOTIDE SEQUENCE [LARGE SCALE GENOMIC DNA]</scope>
    <source>
        <strain evidence="16 18">ATCC 29606</strain>
    </source>
</reference>
<dbReference type="InterPro" id="IPR043128">
    <property type="entry name" value="Rev_trsase/Diguanyl_cyclase"/>
</dbReference>
<evidence type="ECO:0000313" key="15">
    <source>
        <dbReference type="EMBL" id="KHO63747.1"/>
    </source>
</evidence>
<evidence type="ECO:0000256" key="5">
    <source>
        <dbReference type="ARBA" id="ARBA00015125"/>
    </source>
</evidence>
<evidence type="ECO:0000256" key="2">
    <source>
        <dbReference type="ARBA" id="ARBA00001971"/>
    </source>
</evidence>
<dbReference type="PROSITE" id="PS50887">
    <property type="entry name" value="GGDEF"/>
    <property type="match status" value="1"/>
</dbReference>
<evidence type="ECO:0000256" key="11">
    <source>
        <dbReference type="ARBA" id="ARBA00023004"/>
    </source>
</evidence>
<keyword evidence="6" id="KW-0349">Heme</keyword>
<protein>
    <recommendedName>
        <fullName evidence="5">Diguanylate cyclase DosC</fullName>
        <ecNumber evidence="4">2.7.7.65</ecNumber>
    </recommendedName>
    <alternativeName>
        <fullName evidence="12">Direct oxygen-sensing cyclase</fullName>
    </alternativeName>
</protein>
<sequence>MNEELLAQEWQALIRQYADALPILQSLAETHRVALAREFYEQMLENPGSSPYLSHEQVRTQLSSSLQRWIINVFAAQQTEQVIECIRLQQHVGKVHARIEVPVSLVLRGARQLKTHLSRLLMDSGLDDHAQHAATRLACQLIDLTMEIMSQAYSLSHDRNSRAEEAYRLFSVSQNLGTEKERQRGALLDWENQLMFALATGQQASYLPKLSDSEFGLWFRHKASHAFQGSPESTSILTYIRAIDAQLEDLRSQEHGGRSDLPIDLLRQIREQTKSIRFLLDSLFEQANDLEAGRDALTHLLNRKFLPVVMSKEVLYSRQSGHSFAVLLIDVDHFKQINDTYGHEAGDQALQQIAGLLTSNTRGGDYAFRHGGEEFLLVLVDIEPTRALQVAESLRQRIASESFRIGGQVLQLSVSIGVAVHDGHPDYQRLLRRADQALYQAKRDGRNRSVLLAS</sequence>
<dbReference type="InterPro" id="IPR050469">
    <property type="entry name" value="Diguanylate_Cyclase"/>
</dbReference>
<keyword evidence="9" id="KW-0547">Nucleotide-binding</keyword>
<evidence type="ECO:0000256" key="8">
    <source>
        <dbReference type="ARBA" id="ARBA00022723"/>
    </source>
</evidence>
<evidence type="ECO:0000256" key="13">
    <source>
        <dbReference type="ARBA" id="ARBA00034247"/>
    </source>
</evidence>
<evidence type="ECO:0000256" key="10">
    <source>
        <dbReference type="ARBA" id="ARBA00022842"/>
    </source>
</evidence>
<dbReference type="EMBL" id="JTAK01000006">
    <property type="protein sequence ID" value="KHO63747.1"/>
    <property type="molecule type" value="Genomic_DNA"/>
</dbReference>
<dbReference type="Proteomes" id="UP000030980">
    <property type="component" value="Unassembled WGS sequence"/>
</dbReference>
<organism evidence="15 17">
    <name type="scientific">Pseudomonas flexibilis</name>
    <dbReference type="NCBI Taxonomy" id="706570"/>
    <lineage>
        <taxon>Bacteria</taxon>
        <taxon>Pseudomonadati</taxon>
        <taxon>Pseudomonadota</taxon>
        <taxon>Gammaproteobacteria</taxon>
        <taxon>Pseudomonadales</taxon>
        <taxon>Pseudomonadaceae</taxon>
        <taxon>Pseudomonas</taxon>
    </lineage>
</organism>
<dbReference type="FunFam" id="3.30.70.270:FF:000001">
    <property type="entry name" value="Diguanylate cyclase domain protein"/>
    <property type="match status" value="1"/>
</dbReference>
<dbReference type="Pfam" id="PF21118">
    <property type="entry name" value="DosC_2nd"/>
    <property type="match status" value="1"/>
</dbReference>
<evidence type="ECO:0000313" key="16">
    <source>
        <dbReference type="EMBL" id="SIQ34039.1"/>
    </source>
</evidence>
<dbReference type="GO" id="GO:0052621">
    <property type="term" value="F:diguanylate cyclase activity"/>
    <property type="evidence" value="ECO:0007669"/>
    <property type="project" value="UniProtKB-EC"/>
</dbReference>
<comment type="cofactor">
    <cofactor evidence="1">
        <name>Mg(2+)</name>
        <dbReference type="ChEBI" id="CHEBI:18420"/>
    </cofactor>
</comment>
<dbReference type="AlphaFoldDB" id="A0A0B3BWH9"/>
<dbReference type="RefSeq" id="WP_039562283.1">
    <property type="nucleotide sequence ID" value="NZ_FMUP01000004.1"/>
</dbReference>
<comment type="cofactor">
    <cofactor evidence="2">
        <name>heme</name>
        <dbReference type="ChEBI" id="CHEBI:30413"/>
    </cofactor>
</comment>
<evidence type="ECO:0000256" key="7">
    <source>
        <dbReference type="ARBA" id="ARBA00022679"/>
    </source>
</evidence>
<dbReference type="CDD" id="cd14757">
    <property type="entry name" value="GS_EcDosC-like_GGDEF"/>
    <property type="match status" value="1"/>
</dbReference>
<dbReference type="InterPro" id="IPR039435">
    <property type="entry name" value="DosC_GS"/>
</dbReference>
<evidence type="ECO:0000313" key="17">
    <source>
        <dbReference type="Proteomes" id="UP000030980"/>
    </source>
</evidence>
<dbReference type="GO" id="GO:0019825">
    <property type="term" value="F:oxygen binding"/>
    <property type="evidence" value="ECO:0007669"/>
    <property type="project" value="InterPro"/>
</dbReference>
<dbReference type="PATRIC" id="fig|706570.3.peg.2901"/>
<dbReference type="Pfam" id="PF11563">
    <property type="entry name" value="Protoglobin"/>
    <property type="match status" value="1"/>
</dbReference>
<dbReference type="SMART" id="SM00267">
    <property type="entry name" value="GGDEF"/>
    <property type="match status" value="1"/>
</dbReference>
<reference evidence="15 17" key="1">
    <citation type="submission" date="2014-11" db="EMBL/GenBank/DDBJ databases">
        <title>Genome sequence of Pseudomonas tuomuerensis JCM 14085.</title>
        <authorList>
            <person name="Shin S.-K."/>
            <person name="Yi H."/>
        </authorList>
    </citation>
    <scope>NUCLEOTIDE SEQUENCE [LARGE SCALE GENOMIC DNA]</scope>
    <source>
        <strain evidence="15 17">JCM 14085</strain>
    </source>
</reference>
<dbReference type="Pfam" id="PF00990">
    <property type="entry name" value="GGDEF"/>
    <property type="match status" value="1"/>
</dbReference>
<dbReference type="GO" id="GO:0000166">
    <property type="term" value="F:nucleotide binding"/>
    <property type="evidence" value="ECO:0007669"/>
    <property type="project" value="UniProtKB-KW"/>
</dbReference>